<dbReference type="GO" id="GO:0005829">
    <property type="term" value="C:cytosol"/>
    <property type="evidence" value="ECO:0007669"/>
    <property type="project" value="TreeGrafter"/>
</dbReference>
<dbReference type="PANTHER" id="PTHR19424">
    <property type="entry name" value="HEAT SHOCK FACTOR BINDING PROTEIN 1"/>
    <property type="match status" value="1"/>
</dbReference>
<dbReference type="EMBL" id="NMUH01005015">
    <property type="protein sequence ID" value="MQM11556.1"/>
    <property type="molecule type" value="Genomic_DNA"/>
</dbReference>
<dbReference type="Pfam" id="PF06825">
    <property type="entry name" value="HSBP1"/>
    <property type="match status" value="1"/>
</dbReference>
<accession>A0A843WUN3</accession>
<organism evidence="3 4">
    <name type="scientific">Colocasia esculenta</name>
    <name type="common">Wild taro</name>
    <name type="synonym">Arum esculentum</name>
    <dbReference type="NCBI Taxonomy" id="4460"/>
    <lineage>
        <taxon>Eukaryota</taxon>
        <taxon>Viridiplantae</taxon>
        <taxon>Streptophyta</taxon>
        <taxon>Embryophyta</taxon>
        <taxon>Tracheophyta</taxon>
        <taxon>Spermatophyta</taxon>
        <taxon>Magnoliopsida</taxon>
        <taxon>Liliopsida</taxon>
        <taxon>Araceae</taxon>
        <taxon>Aroideae</taxon>
        <taxon>Colocasieae</taxon>
        <taxon>Colocasia</taxon>
    </lineage>
</organism>
<dbReference type="GO" id="GO:0070370">
    <property type="term" value="P:cellular heat acclimation"/>
    <property type="evidence" value="ECO:0007669"/>
    <property type="project" value="TreeGrafter"/>
</dbReference>
<dbReference type="AlphaFoldDB" id="A0A843WUN3"/>
<dbReference type="GO" id="GO:0003714">
    <property type="term" value="F:transcription corepressor activity"/>
    <property type="evidence" value="ECO:0007669"/>
    <property type="project" value="InterPro"/>
</dbReference>
<evidence type="ECO:0000256" key="2">
    <source>
        <dbReference type="SAM" id="MobiDB-lite"/>
    </source>
</evidence>
<evidence type="ECO:0000313" key="3">
    <source>
        <dbReference type="EMBL" id="MQM11556.1"/>
    </source>
</evidence>
<sequence>GRKPPRGRDADIAALLQPWSVLLGSSSFPTSFLFDLFTCICRLSPYSSLGIPISFLDLLRLGVCHPPIQCLVVGIPVCGVAELTRATFSGFVAAIPNAALFLAGNHMALAICKTMLSLDWPSKTFFYSSVDGQDHGDQKQSTADMTVFVQNLLAQMQNRFQTMSNSIVQKNILFYVYTSVIHQAFIRPQFLISDVGHSLIILDEMGSRIDELEQSINNLKTEMGIENEPTAKPEEKAPASEPMQKDE</sequence>
<name>A0A843WUN3_COLES</name>
<gene>
    <name evidence="3" type="ORF">Taro_044466</name>
</gene>
<feature type="non-terminal residue" evidence="3">
    <location>
        <position position="1"/>
    </location>
</feature>
<feature type="compositionally biased region" description="Basic and acidic residues" evidence="2">
    <location>
        <begin position="229"/>
        <end position="247"/>
    </location>
</feature>
<feature type="region of interest" description="Disordered" evidence="2">
    <location>
        <begin position="222"/>
        <end position="247"/>
    </location>
</feature>
<dbReference type="Gene3D" id="1.20.5.430">
    <property type="match status" value="1"/>
</dbReference>
<proteinExistence type="inferred from homology"/>
<dbReference type="Proteomes" id="UP000652761">
    <property type="component" value="Unassembled WGS sequence"/>
</dbReference>
<dbReference type="PANTHER" id="PTHR19424:SF0">
    <property type="entry name" value="HEAT SHOCK FACTOR BINDING PROTEIN 1"/>
    <property type="match status" value="1"/>
</dbReference>
<dbReference type="GO" id="GO:0005634">
    <property type="term" value="C:nucleus"/>
    <property type="evidence" value="ECO:0007669"/>
    <property type="project" value="TreeGrafter"/>
</dbReference>
<evidence type="ECO:0000256" key="1">
    <source>
        <dbReference type="ARBA" id="ARBA00006349"/>
    </source>
</evidence>
<keyword evidence="4" id="KW-1185">Reference proteome</keyword>
<comment type="caution">
    <text evidence="3">The sequence shown here is derived from an EMBL/GenBank/DDBJ whole genome shotgun (WGS) entry which is preliminary data.</text>
</comment>
<evidence type="ECO:0000313" key="4">
    <source>
        <dbReference type="Proteomes" id="UP000652761"/>
    </source>
</evidence>
<protein>
    <submittedName>
        <fullName evidence="3">Uncharacterized protein</fullName>
    </submittedName>
</protein>
<dbReference type="OrthoDB" id="4159489at2759"/>
<reference evidence="3" key="1">
    <citation type="submission" date="2017-07" db="EMBL/GenBank/DDBJ databases">
        <title>Taro Niue Genome Assembly and Annotation.</title>
        <authorList>
            <person name="Atibalentja N."/>
            <person name="Keating K."/>
            <person name="Fields C.J."/>
        </authorList>
    </citation>
    <scope>NUCLEOTIDE SEQUENCE</scope>
    <source>
        <strain evidence="3">Niue_2</strain>
        <tissue evidence="3">Leaf</tissue>
    </source>
</reference>
<comment type="similarity">
    <text evidence="1">Belongs to the HSBP1 family.</text>
</comment>
<dbReference type="InterPro" id="IPR009643">
    <property type="entry name" value="HS1-bd"/>
</dbReference>